<dbReference type="Gene3D" id="3.30.2310.20">
    <property type="entry name" value="RelE-like"/>
    <property type="match status" value="1"/>
</dbReference>
<protein>
    <submittedName>
        <fullName evidence="1">Killer suppression protein HigA</fullName>
    </submittedName>
</protein>
<dbReference type="RefSeq" id="WP_169602215.1">
    <property type="nucleotide sequence ID" value="NZ_CP046565.1"/>
</dbReference>
<sequence>MEIRFRNKKVRELCECEAVARKKLGAECARKLRARLGDLQAAQSVTDLVAGNPHRLTGDLAGQYAVNLAGGWRLTFTPANDPVPCHADGGIDWRVVTIVCIEYIGDYHD</sequence>
<accession>A0A858Q5I5</accession>
<reference evidence="2" key="1">
    <citation type="submission" date="2019-12" db="EMBL/GenBank/DDBJ databases">
        <authorList>
            <person name="Awala S.I."/>
            <person name="Rhee S.K."/>
        </authorList>
    </citation>
    <scope>NUCLEOTIDE SEQUENCE [LARGE SCALE GENOMIC DNA]</scope>
    <source>
        <strain evidence="2">IM1</strain>
    </source>
</reference>
<proteinExistence type="predicted"/>
<keyword evidence="2" id="KW-1185">Reference proteome</keyword>
<dbReference type="Proteomes" id="UP000503004">
    <property type="component" value="Chromosome"/>
</dbReference>
<dbReference type="KEGG" id="metu:GNH96_03150"/>
<dbReference type="SUPFAM" id="SSF143011">
    <property type="entry name" value="RelE-like"/>
    <property type="match status" value="1"/>
</dbReference>
<evidence type="ECO:0000313" key="2">
    <source>
        <dbReference type="Proteomes" id="UP000503004"/>
    </source>
</evidence>
<dbReference type="EMBL" id="CP046565">
    <property type="protein sequence ID" value="QJD29064.1"/>
    <property type="molecule type" value="Genomic_DNA"/>
</dbReference>
<gene>
    <name evidence="1" type="ORF">GNH96_03150</name>
</gene>
<organism evidence="1 2">
    <name type="scientific">Methylococcus geothermalis</name>
    <dbReference type="NCBI Taxonomy" id="2681310"/>
    <lineage>
        <taxon>Bacteria</taxon>
        <taxon>Pseudomonadati</taxon>
        <taxon>Pseudomonadota</taxon>
        <taxon>Gammaproteobacteria</taxon>
        <taxon>Methylococcales</taxon>
        <taxon>Methylococcaceae</taxon>
        <taxon>Methylococcus</taxon>
    </lineage>
</organism>
<dbReference type="InterPro" id="IPR035093">
    <property type="entry name" value="RelE/ParE_toxin_dom_sf"/>
</dbReference>
<name>A0A858Q5I5_9GAMM</name>
<dbReference type="AlphaFoldDB" id="A0A858Q5I5"/>
<evidence type="ECO:0000313" key="1">
    <source>
        <dbReference type="EMBL" id="QJD29064.1"/>
    </source>
</evidence>